<feature type="compositionally biased region" description="Polar residues" evidence="1">
    <location>
        <begin position="344"/>
        <end position="362"/>
    </location>
</feature>
<feature type="compositionally biased region" description="Acidic residues" evidence="1">
    <location>
        <begin position="254"/>
        <end position="275"/>
    </location>
</feature>
<feature type="region of interest" description="Disordered" evidence="1">
    <location>
        <begin position="297"/>
        <end position="362"/>
    </location>
</feature>
<feature type="compositionally biased region" description="Low complexity" evidence="1">
    <location>
        <begin position="311"/>
        <end position="343"/>
    </location>
</feature>
<gene>
    <name evidence="4" type="primary">LOC125178432</name>
</gene>
<dbReference type="Proteomes" id="UP000694843">
    <property type="component" value="Unplaced"/>
</dbReference>
<organism evidence="3 4">
    <name type="scientific">Hyalella azteca</name>
    <name type="common">Amphipod</name>
    <dbReference type="NCBI Taxonomy" id="294128"/>
    <lineage>
        <taxon>Eukaryota</taxon>
        <taxon>Metazoa</taxon>
        <taxon>Ecdysozoa</taxon>
        <taxon>Arthropoda</taxon>
        <taxon>Crustacea</taxon>
        <taxon>Multicrustacea</taxon>
        <taxon>Malacostraca</taxon>
        <taxon>Eumalacostraca</taxon>
        <taxon>Peracarida</taxon>
        <taxon>Amphipoda</taxon>
        <taxon>Senticaudata</taxon>
        <taxon>Talitrida</taxon>
        <taxon>Talitroidea</taxon>
        <taxon>Hyalellidae</taxon>
        <taxon>Hyalella</taxon>
    </lineage>
</organism>
<evidence type="ECO:0000256" key="2">
    <source>
        <dbReference type="SAM" id="SignalP"/>
    </source>
</evidence>
<dbReference type="GeneID" id="125178432"/>
<reference evidence="4" key="1">
    <citation type="submission" date="2025-08" db="UniProtKB">
        <authorList>
            <consortium name="RefSeq"/>
        </authorList>
    </citation>
    <scope>IDENTIFICATION</scope>
    <source>
        <tissue evidence="4">Whole organism</tissue>
    </source>
</reference>
<evidence type="ECO:0000313" key="3">
    <source>
        <dbReference type="Proteomes" id="UP000694843"/>
    </source>
</evidence>
<accession>A0A979FNP1</accession>
<keyword evidence="2" id="KW-0732">Signal</keyword>
<sequence length="362" mass="38630">MPSGRGLRAVLLVAAVVLASSQCRSVVAIKKGNSSSVLLQHQLYNHHQLQPPLSFIQEHQNKLLVPPPPSAPSAASTATEDAGDFLPIRPPSLGHQNPRLKQITRRYQEKQQQKRHTLLALVRAAIPYPPPSASNVHPHLFRRPGGPPSTAFAQEPHFLQRQRRKLAGPAFLQQEQNDGLQETSEDVGEDGLSPSLWLHKRGGGLSSSPATEEAMARTAGGENIKSMGTVPEGIKSDPGGGEGSDGASKALMEGEGDSMEAEYGEEGEEQTDAGQEEVNLGLQQVGSSINHAFFRSARSSARPYDVPQIGPEPTTLSPYPSTLSPEPSSLSPEPSTLSHEPTTLSPEPSTLSHEPTTLSPAP</sequence>
<feature type="chain" id="PRO_5037170626" evidence="2">
    <location>
        <begin position="29"/>
        <end position="362"/>
    </location>
</feature>
<keyword evidence="3" id="KW-1185">Reference proteome</keyword>
<dbReference type="KEGG" id="hazt:125178432"/>
<name>A0A979FNP1_HYAAZ</name>
<protein>
    <submittedName>
        <fullName evidence="4">Uncharacterized protein LOC125178432</fullName>
    </submittedName>
</protein>
<dbReference type="RefSeq" id="XP_047738106.1">
    <property type="nucleotide sequence ID" value="XM_047882150.1"/>
</dbReference>
<dbReference type="AlphaFoldDB" id="A0A979FNP1"/>
<evidence type="ECO:0000256" key="1">
    <source>
        <dbReference type="SAM" id="MobiDB-lite"/>
    </source>
</evidence>
<evidence type="ECO:0000313" key="4">
    <source>
        <dbReference type="RefSeq" id="XP_047738106.1"/>
    </source>
</evidence>
<feature type="region of interest" description="Disordered" evidence="1">
    <location>
        <begin position="222"/>
        <end position="284"/>
    </location>
</feature>
<proteinExistence type="predicted"/>
<feature type="signal peptide" evidence="2">
    <location>
        <begin position="1"/>
        <end position="28"/>
    </location>
</feature>